<dbReference type="SUPFAM" id="SSF56601">
    <property type="entry name" value="beta-lactamase/transpeptidase-like"/>
    <property type="match status" value="1"/>
</dbReference>
<dbReference type="Pfam" id="PF02113">
    <property type="entry name" value="Peptidase_S13"/>
    <property type="match status" value="1"/>
</dbReference>
<dbReference type="Gene3D" id="3.50.80.20">
    <property type="entry name" value="D-Ala-D-Ala carboxypeptidase C, peptidase S13"/>
    <property type="match status" value="1"/>
</dbReference>
<evidence type="ECO:0000256" key="1">
    <source>
        <dbReference type="ARBA" id="ARBA00006096"/>
    </source>
</evidence>
<evidence type="ECO:0000313" key="3">
    <source>
        <dbReference type="EMBL" id="KPL13776.1"/>
    </source>
</evidence>
<comment type="caution">
    <text evidence="3">The sequence shown here is derived from an EMBL/GenBank/DDBJ whole genome shotgun (WGS) entry which is preliminary data.</text>
</comment>
<organism evidence="3 4">
    <name type="scientific">candidate division WOR_3 bacterium SM1_77</name>
    <dbReference type="NCBI Taxonomy" id="1703778"/>
    <lineage>
        <taxon>Bacteria</taxon>
        <taxon>Bacteria division WOR-3</taxon>
    </lineage>
</organism>
<dbReference type="PATRIC" id="fig|1703778.3.peg.622"/>
<dbReference type="PRINTS" id="PR00922">
    <property type="entry name" value="DADACBPTASE3"/>
</dbReference>
<dbReference type="PANTHER" id="PTHR30023:SF0">
    <property type="entry name" value="PENICILLIN-SENSITIVE CARBOXYPEPTIDASE A"/>
    <property type="match status" value="1"/>
</dbReference>
<evidence type="ECO:0000256" key="2">
    <source>
        <dbReference type="ARBA" id="ARBA00022801"/>
    </source>
</evidence>
<dbReference type="GO" id="GO:0000270">
    <property type="term" value="P:peptidoglycan metabolic process"/>
    <property type="evidence" value="ECO:0007669"/>
    <property type="project" value="TreeGrafter"/>
</dbReference>
<proteinExistence type="inferred from homology"/>
<name>A0A0S8JWE4_UNCW3</name>
<dbReference type="EMBL" id="LJVE01000085">
    <property type="protein sequence ID" value="KPL13776.1"/>
    <property type="molecule type" value="Genomic_DNA"/>
</dbReference>
<sequence length="454" mass="50921">MILLFVFSLSIDSILNQPELQHVQVGMIVVDLEGDSVIYARNCHRNFVPASNVKIITSAAALTFLGPDFRFKTRLALNGKMQKNKWDGDVIVVGGGDPSFSLEDLEHFVTVIKDYGISNITGDIILDDGYFTDERLPIGWAWHYLDARYAAEISALSVNRNVVNVRIEATRPGTLANVFLEPPTGYVRLVNAMRTRASDDSIIIFRRPEANTIYVDGGIGYGHTRDIEVAVKDPSMFFGEYLKERLISSGVKINGQCIKSEESSSYNLNSTLEIVDSVLSVPMFEIIKELNTESVNLYGEAVLKTLGSYYSKEGSFRAGVLIIKEFMRRCGADTALITLHDGSGLSRHNLLSPYDIVLVLRYMYHSDLFDEFFGLLPGPGEGTLERRFTVLNGLMRAKTGTLDAVSCLSGYLRLNDKDYCFSLLFNNFTCTNRKIEIIQEEILRELKKFLEEET</sequence>
<dbReference type="InterPro" id="IPR000667">
    <property type="entry name" value="Peptidase_S13"/>
</dbReference>
<evidence type="ECO:0000313" key="4">
    <source>
        <dbReference type="Proteomes" id="UP000050975"/>
    </source>
</evidence>
<dbReference type="GO" id="GO:0006508">
    <property type="term" value="P:proteolysis"/>
    <property type="evidence" value="ECO:0007669"/>
    <property type="project" value="InterPro"/>
</dbReference>
<dbReference type="GO" id="GO:0004185">
    <property type="term" value="F:serine-type carboxypeptidase activity"/>
    <property type="evidence" value="ECO:0007669"/>
    <property type="project" value="InterPro"/>
</dbReference>
<dbReference type="NCBIfam" id="TIGR00666">
    <property type="entry name" value="PBP4"/>
    <property type="match status" value="1"/>
</dbReference>
<gene>
    <name evidence="3" type="ORF">AMJ74_04630</name>
</gene>
<evidence type="ECO:0008006" key="5">
    <source>
        <dbReference type="Google" id="ProtNLM"/>
    </source>
</evidence>
<reference evidence="3 4" key="1">
    <citation type="journal article" date="2015" name="Microbiome">
        <title>Genomic resolution of linkages in carbon, nitrogen, and sulfur cycling among widespread estuary sediment bacteria.</title>
        <authorList>
            <person name="Baker B.J."/>
            <person name="Lazar C.S."/>
            <person name="Teske A.P."/>
            <person name="Dick G.J."/>
        </authorList>
    </citation>
    <scope>NUCLEOTIDE SEQUENCE [LARGE SCALE GENOMIC DNA]</scope>
    <source>
        <strain evidence="3">SM1_77</strain>
    </source>
</reference>
<dbReference type="Proteomes" id="UP000050975">
    <property type="component" value="Unassembled WGS sequence"/>
</dbReference>
<dbReference type="InterPro" id="IPR012338">
    <property type="entry name" value="Beta-lactam/transpept-like"/>
</dbReference>
<comment type="similarity">
    <text evidence="1">Belongs to the peptidase S13 family.</text>
</comment>
<dbReference type="AlphaFoldDB" id="A0A0S8JWE4"/>
<accession>A0A0S8JWE4</accession>
<protein>
    <recommendedName>
        <fullName evidence="5">D-alanyl-D-alanine carboxypeptidase</fullName>
    </recommendedName>
</protein>
<dbReference type="PANTHER" id="PTHR30023">
    <property type="entry name" value="D-ALANYL-D-ALANINE CARBOXYPEPTIDASE"/>
    <property type="match status" value="1"/>
</dbReference>
<dbReference type="Gene3D" id="3.40.710.10">
    <property type="entry name" value="DD-peptidase/beta-lactamase superfamily"/>
    <property type="match status" value="1"/>
</dbReference>
<keyword evidence="2" id="KW-0378">Hydrolase</keyword>